<dbReference type="RefSeq" id="WP_250565057.1">
    <property type="nucleotide sequence ID" value="NZ_QZCE01000002.1"/>
</dbReference>
<accession>A0A6M0SC05</accession>
<sequence length="116" mass="13453">MAKFKFTQSTKTRKNISKNTVFYVCCFRIPDHLKEKLGAEEIDTLERDELMGFYSLPSKGALIEANQKLWRFVDEIHSPVPYKARSGRKVPRLLMLLSTDIHPIPELSEGDIRIEE</sequence>
<evidence type="ECO:0000313" key="2">
    <source>
        <dbReference type="Proteomes" id="UP000473574"/>
    </source>
</evidence>
<proteinExistence type="predicted"/>
<reference evidence="1 2" key="1">
    <citation type="journal article" date="2020" name="Microb. Ecol.">
        <title>Ecogenomics of the Marine Benthic Filamentous Cyanobacterium Adonisia.</title>
        <authorList>
            <person name="Walter J.M."/>
            <person name="Coutinho F.H."/>
            <person name="Leomil L."/>
            <person name="Hargreaves P.I."/>
            <person name="Campeao M.E."/>
            <person name="Vieira V.V."/>
            <person name="Silva B.S."/>
            <person name="Fistarol G.O."/>
            <person name="Salomon P.S."/>
            <person name="Sawabe T."/>
            <person name="Mino S."/>
            <person name="Hosokawa M."/>
            <person name="Miyashita H."/>
            <person name="Maruyama F."/>
            <person name="van Verk M.C."/>
            <person name="Dutilh B.E."/>
            <person name="Thompson C.C."/>
            <person name="Thompson F.L."/>
        </authorList>
    </citation>
    <scope>NUCLEOTIDE SEQUENCE [LARGE SCALE GENOMIC DNA]</scope>
    <source>
        <strain evidence="1 2">CCMR0082</strain>
    </source>
</reference>
<name>A0A6M0SC05_9CYAN</name>
<dbReference type="AlphaFoldDB" id="A0A6M0SC05"/>
<organism evidence="1 2">
    <name type="scientific">Adonisia turfae CCMR0082</name>
    <dbReference type="NCBI Taxonomy" id="2304604"/>
    <lineage>
        <taxon>Bacteria</taxon>
        <taxon>Bacillati</taxon>
        <taxon>Cyanobacteriota</taxon>
        <taxon>Adonisia</taxon>
        <taxon>Adonisia turfae</taxon>
    </lineage>
</organism>
<protein>
    <submittedName>
        <fullName evidence="1">Uncharacterized protein</fullName>
    </submittedName>
</protein>
<evidence type="ECO:0000313" key="1">
    <source>
        <dbReference type="EMBL" id="NEZ65603.1"/>
    </source>
</evidence>
<dbReference type="Proteomes" id="UP000473574">
    <property type="component" value="Unassembled WGS sequence"/>
</dbReference>
<comment type="caution">
    <text evidence="1">The sequence shown here is derived from an EMBL/GenBank/DDBJ whole genome shotgun (WGS) entry which is preliminary data.</text>
</comment>
<dbReference type="EMBL" id="QZCE01000002">
    <property type="protein sequence ID" value="NEZ65603.1"/>
    <property type="molecule type" value="Genomic_DNA"/>
</dbReference>
<gene>
    <name evidence="1" type="ORF">D0962_23075</name>
</gene>